<dbReference type="EMBL" id="BLXT01007394">
    <property type="protein sequence ID" value="GFO39079.1"/>
    <property type="molecule type" value="Genomic_DNA"/>
</dbReference>
<accession>A0AAV4D4J6</accession>
<dbReference type="GO" id="GO:0017128">
    <property type="term" value="F:phospholipid scramblase activity"/>
    <property type="evidence" value="ECO:0007669"/>
    <property type="project" value="InterPro"/>
</dbReference>
<keyword evidence="2" id="KW-0449">Lipoprotein</keyword>
<evidence type="ECO:0000313" key="4">
    <source>
        <dbReference type="Proteomes" id="UP000735302"/>
    </source>
</evidence>
<comment type="function">
    <text evidence="2">May mediate accelerated ATP-independent bidirectional transbilayer migration of phospholipids upon binding calcium ions that results in a loss of phospholipid asymmetry in the plasma membrane.</text>
</comment>
<dbReference type="AlphaFoldDB" id="A0AAV4D4J6"/>
<gene>
    <name evidence="3" type="ORF">PoB_006558400</name>
</gene>
<protein>
    <recommendedName>
        <fullName evidence="2">Phospholipid scramblase</fullName>
    </recommendedName>
</protein>
<comment type="cofactor">
    <cofactor evidence="2">
        <name>Ca(2+)</name>
        <dbReference type="ChEBI" id="CHEBI:29108"/>
    </cofactor>
</comment>
<dbReference type="PANTHER" id="PTHR23248">
    <property type="entry name" value="PHOSPHOLIPID SCRAMBLASE-RELATED"/>
    <property type="match status" value="1"/>
</dbReference>
<sequence>MAFPGQIPGVPAGLEYLSSVDQLIVKQEVSVFEVLAGFEAKNKYRILNSLNQQAYWAFEELAQYLLLGVRSYDKLQRCPGLTALNDRANHY</sequence>
<evidence type="ECO:0000256" key="1">
    <source>
        <dbReference type="ARBA" id="ARBA00005350"/>
    </source>
</evidence>
<evidence type="ECO:0000313" key="3">
    <source>
        <dbReference type="EMBL" id="GFO39079.1"/>
    </source>
</evidence>
<proteinExistence type="inferred from homology"/>
<name>A0AAV4D4J6_9GAST</name>
<dbReference type="GO" id="GO:0005886">
    <property type="term" value="C:plasma membrane"/>
    <property type="evidence" value="ECO:0007669"/>
    <property type="project" value="TreeGrafter"/>
</dbReference>
<evidence type="ECO:0000256" key="2">
    <source>
        <dbReference type="RuleBase" id="RU363116"/>
    </source>
</evidence>
<dbReference type="Pfam" id="PF03803">
    <property type="entry name" value="Scramblase"/>
    <property type="match status" value="1"/>
</dbReference>
<dbReference type="PANTHER" id="PTHR23248:SF63">
    <property type="entry name" value="PHOSPHOLIPID SCRAMBLASE"/>
    <property type="match status" value="1"/>
</dbReference>
<keyword evidence="2" id="KW-0106">Calcium</keyword>
<dbReference type="InterPro" id="IPR005552">
    <property type="entry name" value="Scramblase"/>
</dbReference>
<dbReference type="Proteomes" id="UP000735302">
    <property type="component" value="Unassembled WGS sequence"/>
</dbReference>
<keyword evidence="2" id="KW-0564">Palmitate</keyword>
<reference evidence="3 4" key="1">
    <citation type="journal article" date="2021" name="Elife">
        <title>Chloroplast acquisition without the gene transfer in kleptoplastic sea slugs, Plakobranchus ocellatus.</title>
        <authorList>
            <person name="Maeda T."/>
            <person name="Takahashi S."/>
            <person name="Yoshida T."/>
            <person name="Shimamura S."/>
            <person name="Takaki Y."/>
            <person name="Nagai Y."/>
            <person name="Toyoda A."/>
            <person name="Suzuki Y."/>
            <person name="Arimoto A."/>
            <person name="Ishii H."/>
            <person name="Satoh N."/>
            <person name="Nishiyama T."/>
            <person name="Hasebe M."/>
            <person name="Maruyama T."/>
            <person name="Minagawa J."/>
            <person name="Obokata J."/>
            <person name="Shigenobu S."/>
        </authorList>
    </citation>
    <scope>NUCLEOTIDE SEQUENCE [LARGE SCALE GENOMIC DNA]</scope>
</reference>
<comment type="caution">
    <text evidence="3">The sequence shown here is derived from an EMBL/GenBank/DDBJ whole genome shotgun (WGS) entry which is preliminary data.</text>
</comment>
<comment type="similarity">
    <text evidence="1 2">Belongs to the phospholipid scramblase family.</text>
</comment>
<keyword evidence="4" id="KW-1185">Reference proteome</keyword>
<organism evidence="3 4">
    <name type="scientific">Plakobranchus ocellatus</name>
    <dbReference type="NCBI Taxonomy" id="259542"/>
    <lineage>
        <taxon>Eukaryota</taxon>
        <taxon>Metazoa</taxon>
        <taxon>Spiralia</taxon>
        <taxon>Lophotrochozoa</taxon>
        <taxon>Mollusca</taxon>
        <taxon>Gastropoda</taxon>
        <taxon>Heterobranchia</taxon>
        <taxon>Euthyneura</taxon>
        <taxon>Panpulmonata</taxon>
        <taxon>Sacoglossa</taxon>
        <taxon>Placobranchoidea</taxon>
        <taxon>Plakobranchidae</taxon>
        <taxon>Plakobranchus</taxon>
    </lineage>
</organism>